<dbReference type="NCBIfam" id="TIGR04183">
    <property type="entry name" value="Por_Secre_tail"/>
    <property type="match status" value="1"/>
</dbReference>
<evidence type="ECO:0000313" key="5">
    <source>
        <dbReference type="Proteomes" id="UP000189883"/>
    </source>
</evidence>
<reference evidence="4 5" key="1">
    <citation type="submission" date="2015-06" db="EMBL/GenBank/DDBJ databases">
        <title>R. anatipestifer strain HXb2 is the most virulent strain so far, and the genome sequence would help us uncover the pathogenesis.</title>
        <authorList>
            <person name="Hu Q."/>
            <person name="Qi J."/>
            <person name="Bo H."/>
            <person name="Liu G."/>
            <person name="Tao M."/>
            <person name="Ding Y."/>
            <person name="Xue Y."/>
        </authorList>
    </citation>
    <scope>NUCLEOTIDE SEQUENCE [LARGE SCALE GENOMIC DNA]</scope>
    <source>
        <strain evidence="4 5">HXb2</strain>
    </source>
</reference>
<dbReference type="AlphaFoldDB" id="A0A1S7DSY0"/>
<dbReference type="InterPro" id="IPR026444">
    <property type="entry name" value="Secre_tail"/>
</dbReference>
<evidence type="ECO:0000259" key="2">
    <source>
        <dbReference type="Pfam" id="PF07581"/>
    </source>
</evidence>
<dbReference type="Pfam" id="PF18962">
    <property type="entry name" value="Por_Secre_tail"/>
    <property type="match status" value="1"/>
</dbReference>
<evidence type="ECO:0000313" key="4">
    <source>
        <dbReference type="EMBL" id="AQY22232.1"/>
    </source>
</evidence>
<keyword evidence="1" id="KW-0732">Signal</keyword>
<organism evidence="4 5">
    <name type="scientific">Riemerella anatipestifer</name>
    <name type="common">Moraxella anatipestifer</name>
    <dbReference type="NCBI Taxonomy" id="34085"/>
    <lineage>
        <taxon>Bacteria</taxon>
        <taxon>Pseudomonadati</taxon>
        <taxon>Bacteroidota</taxon>
        <taxon>Flavobacteriia</taxon>
        <taxon>Flavobacteriales</taxon>
        <taxon>Weeksellaceae</taxon>
        <taxon>Riemerella</taxon>
    </lineage>
</organism>
<name>A0A1S7DSY0_RIEAN</name>
<dbReference type="RefSeq" id="WP_260310968.1">
    <property type="nucleotide sequence ID" value="NZ_CP011859.1"/>
</dbReference>
<dbReference type="Gene3D" id="2.160.20.110">
    <property type="match status" value="1"/>
</dbReference>
<dbReference type="InterPro" id="IPR011493">
    <property type="entry name" value="GLUG"/>
</dbReference>
<dbReference type="Pfam" id="PF07581">
    <property type="entry name" value="Glug"/>
    <property type="match status" value="1"/>
</dbReference>
<feature type="domain" description="Secretion system C-terminal sorting" evidence="3">
    <location>
        <begin position="427"/>
        <end position="491"/>
    </location>
</feature>
<proteinExistence type="predicted"/>
<evidence type="ECO:0000259" key="3">
    <source>
        <dbReference type="Pfam" id="PF18962"/>
    </source>
</evidence>
<dbReference type="SUPFAM" id="SSF51126">
    <property type="entry name" value="Pectin lyase-like"/>
    <property type="match status" value="1"/>
</dbReference>
<feature type="domain" description="GLUG" evidence="2">
    <location>
        <begin position="240"/>
        <end position="264"/>
    </location>
</feature>
<evidence type="ECO:0000256" key="1">
    <source>
        <dbReference type="ARBA" id="ARBA00022729"/>
    </source>
</evidence>
<accession>A0A1S7DSY0</accession>
<dbReference type="InterPro" id="IPR011050">
    <property type="entry name" value="Pectin_lyase_fold/virulence"/>
</dbReference>
<dbReference type="Proteomes" id="UP000189883">
    <property type="component" value="Chromosome"/>
</dbReference>
<gene>
    <name evidence="4" type="ORF">AB406_1284</name>
</gene>
<dbReference type="EMBL" id="CP011859">
    <property type="protein sequence ID" value="AQY22232.1"/>
    <property type="molecule type" value="Genomic_DNA"/>
</dbReference>
<sequence>MKRNLLKTAIAFCVVGAGFGSLYGQEGYKAPLAESVSPVTMADDAELDNMVFPTSEWQTFADVSWYSDAVNEFTLTTEAQLAGLSKLVKEGNSFLGKTISLGNDLDLGEHLWTAIGYTYRTPFSGNFDGKHHTIKNLKVYRGDNGDFLGLFGYYASGNLKDLTIDGGMVRGKDTAGVLVGNFTSGATMSNCHIKNGKLLGVYDPNYTTSAFNVGLLCGSVTSSSVVDYCSAEGVIKGFQQVGGLVGSPWNKAVIKNSYFKGKVIGAYFVGGLSGFSTFAFTPNSEVLIEDCYAMAEVMGTEHVGGFYGGLQVGKIKNSYSVSTVDGASGTVGGFVGSIGGGGVLENTHFNKTVAPMSGYGDAPAPGVDLMGHTTEAMKVQSFLDLLNNNRTPEKWKFESGVNEDYPVIYDAATMAVSEIKKPDQVSIYPTVAKDKLYLSDKAQTYTYQVLDVTGRVLKSGKTNASVEVGDLNRGVYLLKLENGQGYTVHKFMKD</sequence>
<protein>
    <submittedName>
        <fullName evidence="4">Uncharacterized protein</fullName>
    </submittedName>
</protein>